<organism evidence="3 4">
    <name type="scientific">Plantibacter flavus</name>
    <dbReference type="NCBI Taxonomy" id="150123"/>
    <lineage>
        <taxon>Bacteria</taxon>
        <taxon>Bacillati</taxon>
        <taxon>Actinomycetota</taxon>
        <taxon>Actinomycetes</taxon>
        <taxon>Micrococcales</taxon>
        <taxon>Microbacteriaceae</taxon>
        <taxon>Plantibacter</taxon>
    </lineage>
</organism>
<proteinExistence type="predicted"/>
<feature type="compositionally biased region" description="Basic and acidic residues" evidence="1">
    <location>
        <begin position="133"/>
        <end position="142"/>
    </location>
</feature>
<evidence type="ECO:0000313" key="3">
    <source>
        <dbReference type="EMBL" id="ROR81319.1"/>
    </source>
</evidence>
<dbReference type="AlphaFoldDB" id="A0A3N2C1D9"/>
<dbReference type="RefSeq" id="WP_143736317.1">
    <property type="nucleotide sequence ID" value="NZ_FXAP01000001.1"/>
</dbReference>
<reference evidence="3 4" key="1">
    <citation type="submission" date="2018-11" db="EMBL/GenBank/DDBJ databases">
        <title>Sequencing the genomes of 1000 actinobacteria strains.</title>
        <authorList>
            <person name="Klenk H.-P."/>
        </authorList>
    </citation>
    <scope>NUCLEOTIDE SEQUENCE [LARGE SCALE GENOMIC DNA]</scope>
    <source>
        <strain evidence="3 4">DSM 14012</strain>
    </source>
</reference>
<evidence type="ECO:0000256" key="1">
    <source>
        <dbReference type="SAM" id="MobiDB-lite"/>
    </source>
</evidence>
<feature type="transmembrane region" description="Helical" evidence="2">
    <location>
        <begin position="185"/>
        <end position="204"/>
    </location>
</feature>
<keyword evidence="2" id="KW-0812">Transmembrane</keyword>
<comment type="caution">
    <text evidence="3">The sequence shown here is derived from an EMBL/GenBank/DDBJ whole genome shotgun (WGS) entry which is preliminary data.</text>
</comment>
<dbReference type="EMBL" id="RKHL01000001">
    <property type="protein sequence ID" value="ROR81319.1"/>
    <property type="molecule type" value="Genomic_DNA"/>
</dbReference>
<evidence type="ECO:0000313" key="4">
    <source>
        <dbReference type="Proteomes" id="UP000266915"/>
    </source>
</evidence>
<accession>A0A3N2C1D9</accession>
<feature type="region of interest" description="Disordered" evidence="1">
    <location>
        <begin position="130"/>
        <end position="157"/>
    </location>
</feature>
<sequence length="205" mass="22409">MNDATNAGNRTTLRSTSGFWILGVTALLMVFFIIDAVGRGAWGFAVQALPWELLVVWLVYLVLVRPCIVIEPSQLTVVNVGRLHDIPWSRMEEATSRYQLTVLLRDGRKITSWGAPSAGLDRPSMIGGRAGRRGVDHQDRAAGVRRPGRAGNEGPTAVDLIDRAHERWGRIDPKDHRLATSRWDVVALGVTAALVLWGVASALLG</sequence>
<keyword evidence="2" id="KW-0472">Membrane</keyword>
<feature type="transmembrane region" description="Helical" evidence="2">
    <location>
        <begin position="19"/>
        <end position="38"/>
    </location>
</feature>
<dbReference type="Proteomes" id="UP000266915">
    <property type="component" value="Unassembled WGS sequence"/>
</dbReference>
<keyword evidence="4" id="KW-1185">Reference proteome</keyword>
<evidence type="ECO:0000256" key="2">
    <source>
        <dbReference type="SAM" id="Phobius"/>
    </source>
</evidence>
<evidence type="ECO:0008006" key="5">
    <source>
        <dbReference type="Google" id="ProtNLM"/>
    </source>
</evidence>
<protein>
    <recommendedName>
        <fullName evidence="5">PH (Pleckstrin Homology) domain-containing protein</fullName>
    </recommendedName>
</protein>
<keyword evidence="2" id="KW-1133">Transmembrane helix</keyword>
<feature type="transmembrane region" description="Helical" evidence="2">
    <location>
        <begin position="44"/>
        <end position="64"/>
    </location>
</feature>
<name>A0A3N2C1D9_9MICO</name>
<gene>
    <name evidence="3" type="ORF">EDD42_1375</name>
</gene>